<dbReference type="Proteomes" id="UP001310890">
    <property type="component" value="Unassembled WGS sequence"/>
</dbReference>
<dbReference type="Pfam" id="PF24841">
    <property type="entry name" value="DUF7719"/>
    <property type="match status" value="1"/>
</dbReference>
<name>A0AAN7YSY3_9PEZI</name>
<feature type="region of interest" description="Disordered" evidence="1">
    <location>
        <begin position="1"/>
        <end position="47"/>
    </location>
</feature>
<evidence type="ECO:0000259" key="3">
    <source>
        <dbReference type="Pfam" id="PF24841"/>
    </source>
</evidence>
<protein>
    <recommendedName>
        <fullName evidence="3">DUF7719 domain-containing protein</fullName>
    </recommendedName>
</protein>
<dbReference type="AlphaFoldDB" id="A0AAN7YSY3"/>
<reference evidence="4" key="1">
    <citation type="submission" date="2023-08" db="EMBL/GenBank/DDBJ databases">
        <title>Black Yeasts Isolated from many extreme environments.</title>
        <authorList>
            <person name="Coleine C."/>
            <person name="Stajich J.E."/>
            <person name="Selbmann L."/>
        </authorList>
    </citation>
    <scope>NUCLEOTIDE SEQUENCE</scope>
    <source>
        <strain evidence="4">CCFEE 5401</strain>
    </source>
</reference>
<feature type="transmembrane region" description="Helical" evidence="2">
    <location>
        <begin position="161"/>
        <end position="177"/>
    </location>
</feature>
<feature type="domain" description="DUF7719" evidence="3">
    <location>
        <begin position="160"/>
        <end position="228"/>
    </location>
</feature>
<sequence>MAEGENDAPRNRKERRAAARDTGKPIEPPTKTPKIKLAQPDRSRPTDKTLLDLYNEKRSLLTSGQPFDKDADQTVMDEGGNILEAGLGDDDPIGPLGQAVFWSFTLSMLHFTFDVLVQHQYRQDVDWPAIFQRTATMVPILFLMIYLLRSEMVERFATARQAFYLVVAVVSGCYTIHVTNRYDYYYVMKQTPPLATLWIWSVIEMRLAFCVASVVANLGYLWWKNYTIF</sequence>
<evidence type="ECO:0000256" key="2">
    <source>
        <dbReference type="SAM" id="Phobius"/>
    </source>
</evidence>
<dbReference type="PANTHER" id="PTHR37846">
    <property type="entry name" value="YALI0B21296P"/>
    <property type="match status" value="1"/>
</dbReference>
<evidence type="ECO:0000313" key="5">
    <source>
        <dbReference type="Proteomes" id="UP001310890"/>
    </source>
</evidence>
<dbReference type="EMBL" id="JAVRRL010000001">
    <property type="protein sequence ID" value="KAK5118978.1"/>
    <property type="molecule type" value="Genomic_DNA"/>
</dbReference>
<dbReference type="InterPro" id="IPR056136">
    <property type="entry name" value="DUF7719"/>
</dbReference>
<feature type="transmembrane region" description="Helical" evidence="2">
    <location>
        <begin position="197"/>
        <end position="223"/>
    </location>
</feature>
<keyword evidence="2" id="KW-0812">Transmembrane</keyword>
<accession>A0AAN7YSY3</accession>
<evidence type="ECO:0000256" key="1">
    <source>
        <dbReference type="SAM" id="MobiDB-lite"/>
    </source>
</evidence>
<comment type="caution">
    <text evidence="4">The sequence shown here is derived from an EMBL/GenBank/DDBJ whole genome shotgun (WGS) entry which is preliminary data.</text>
</comment>
<proteinExistence type="predicted"/>
<dbReference type="PANTHER" id="PTHR37846:SF1">
    <property type="entry name" value="DEACETYLASE-LIKE PROTEIN"/>
    <property type="match status" value="1"/>
</dbReference>
<keyword evidence="2" id="KW-0472">Membrane</keyword>
<gene>
    <name evidence="4" type="ORF">LTR62_000189</name>
</gene>
<evidence type="ECO:0000313" key="4">
    <source>
        <dbReference type="EMBL" id="KAK5118978.1"/>
    </source>
</evidence>
<feature type="compositionally biased region" description="Basic and acidic residues" evidence="1">
    <location>
        <begin position="7"/>
        <end position="24"/>
    </location>
</feature>
<keyword evidence="2" id="KW-1133">Transmembrane helix</keyword>
<organism evidence="4 5">
    <name type="scientific">Meristemomyces frigidus</name>
    <dbReference type="NCBI Taxonomy" id="1508187"/>
    <lineage>
        <taxon>Eukaryota</taxon>
        <taxon>Fungi</taxon>
        <taxon>Dikarya</taxon>
        <taxon>Ascomycota</taxon>
        <taxon>Pezizomycotina</taxon>
        <taxon>Dothideomycetes</taxon>
        <taxon>Dothideomycetidae</taxon>
        <taxon>Mycosphaerellales</taxon>
        <taxon>Teratosphaeriaceae</taxon>
        <taxon>Meristemomyces</taxon>
    </lineage>
</organism>
<feature type="transmembrane region" description="Helical" evidence="2">
    <location>
        <begin position="130"/>
        <end position="149"/>
    </location>
</feature>